<dbReference type="RefSeq" id="WP_182219234.1">
    <property type="nucleotide sequence ID" value="NZ_JACEZS010000014.1"/>
</dbReference>
<dbReference type="GO" id="GO:0003700">
    <property type="term" value="F:DNA-binding transcription factor activity"/>
    <property type="evidence" value="ECO:0007669"/>
    <property type="project" value="InterPro"/>
</dbReference>
<evidence type="ECO:0000313" key="5">
    <source>
        <dbReference type="EMBL" id="MBA5607011.1"/>
    </source>
</evidence>
<keyword evidence="3" id="KW-0804">Transcription</keyword>
<sequence>MRSPPPNDFHPALVRARALTGFPQLVADAGGDLAALLDAAGIAPRLLETPDAALPLDQVARLLEHAARVLAMPDLGRRLARRQDISVLGAVALVMGNAPTVGEALLALQRDFAYHSPGAHLELDHGPGAGQVTLRYDLRLGAGVPRRHMLELGYGIGIGFLRLVAPGDWGAWELHFRHAVGPDAEACQRFFGAPVRFGQPCDAAIIPAAVLAHRIASDQGALRQAAERAVRYAIRNHPLDIGAQVRLLAAAQLPSGQLSRAIIASQLGLHEKTLARRLGQQGLVFQQIVDQLRQERAMAYLEEAALPLTEVAALLGYTEQASFIRACRRWFGKTPKALRLV</sequence>
<dbReference type="EMBL" id="JACEZS010000014">
    <property type="protein sequence ID" value="MBA5607011.1"/>
    <property type="molecule type" value="Genomic_DNA"/>
</dbReference>
<reference evidence="5 6" key="1">
    <citation type="submission" date="2020-07" db="EMBL/GenBank/DDBJ databases">
        <title>Novel species isolated from subtropical streams in China.</title>
        <authorList>
            <person name="Lu H."/>
        </authorList>
    </citation>
    <scope>NUCLEOTIDE SEQUENCE [LARGE SCALE GENOMIC DNA]</scope>
    <source>
        <strain evidence="5 6">FT3S</strain>
    </source>
</reference>
<gene>
    <name evidence="5" type="ORF">H3H36_16765</name>
</gene>
<evidence type="ECO:0000256" key="3">
    <source>
        <dbReference type="ARBA" id="ARBA00023163"/>
    </source>
</evidence>
<protein>
    <submittedName>
        <fullName evidence="5">AraC family transcriptional regulator</fullName>
    </submittedName>
</protein>
<keyword evidence="2" id="KW-0238">DNA-binding</keyword>
<dbReference type="PROSITE" id="PS01124">
    <property type="entry name" value="HTH_ARAC_FAMILY_2"/>
    <property type="match status" value="1"/>
</dbReference>
<dbReference type="InterPro" id="IPR032687">
    <property type="entry name" value="AraC-type_N"/>
</dbReference>
<dbReference type="AlphaFoldDB" id="A0A7W2I7Z3"/>
<feature type="domain" description="HTH araC/xylS-type" evidence="4">
    <location>
        <begin position="243"/>
        <end position="341"/>
    </location>
</feature>
<dbReference type="GO" id="GO:0000976">
    <property type="term" value="F:transcription cis-regulatory region binding"/>
    <property type="evidence" value="ECO:0007669"/>
    <property type="project" value="TreeGrafter"/>
</dbReference>
<keyword evidence="1" id="KW-0805">Transcription regulation</keyword>
<dbReference type="Proteomes" id="UP000566711">
    <property type="component" value="Unassembled WGS sequence"/>
</dbReference>
<dbReference type="PANTHER" id="PTHR47894:SF4">
    <property type="entry name" value="HTH-TYPE TRANSCRIPTIONAL REGULATOR GADX"/>
    <property type="match status" value="1"/>
</dbReference>
<dbReference type="Gene3D" id="1.10.10.60">
    <property type="entry name" value="Homeodomain-like"/>
    <property type="match status" value="1"/>
</dbReference>
<organism evidence="5 6">
    <name type="scientific">Rugamonas fusca</name>
    <dbReference type="NCBI Taxonomy" id="2758568"/>
    <lineage>
        <taxon>Bacteria</taxon>
        <taxon>Pseudomonadati</taxon>
        <taxon>Pseudomonadota</taxon>
        <taxon>Betaproteobacteria</taxon>
        <taxon>Burkholderiales</taxon>
        <taxon>Oxalobacteraceae</taxon>
        <taxon>Telluria group</taxon>
        <taxon>Rugamonas</taxon>
    </lineage>
</organism>
<name>A0A7W2I7Z3_9BURK</name>
<dbReference type="SUPFAM" id="SSF46689">
    <property type="entry name" value="Homeodomain-like"/>
    <property type="match status" value="1"/>
</dbReference>
<dbReference type="InterPro" id="IPR018060">
    <property type="entry name" value="HTH_AraC"/>
</dbReference>
<dbReference type="Pfam" id="PF12833">
    <property type="entry name" value="HTH_18"/>
    <property type="match status" value="1"/>
</dbReference>
<dbReference type="SMART" id="SM00342">
    <property type="entry name" value="HTH_ARAC"/>
    <property type="match status" value="1"/>
</dbReference>
<dbReference type="PANTHER" id="PTHR47894">
    <property type="entry name" value="HTH-TYPE TRANSCRIPTIONAL REGULATOR GADX"/>
    <property type="match status" value="1"/>
</dbReference>
<dbReference type="InterPro" id="IPR009057">
    <property type="entry name" value="Homeodomain-like_sf"/>
</dbReference>
<keyword evidence="6" id="KW-1185">Reference proteome</keyword>
<accession>A0A7W2I7Z3</accession>
<evidence type="ECO:0000256" key="2">
    <source>
        <dbReference type="ARBA" id="ARBA00023125"/>
    </source>
</evidence>
<evidence type="ECO:0000256" key="1">
    <source>
        <dbReference type="ARBA" id="ARBA00023015"/>
    </source>
</evidence>
<dbReference type="Pfam" id="PF12625">
    <property type="entry name" value="Arabinose_bd"/>
    <property type="match status" value="1"/>
</dbReference>
<evidence type="ECO:0000259" key="4">
    <source>
        <dbReference type="PROSITE" id="PS01124"/>
    </source>
</evidence>
<proteinExistence type="predicted"/>
<comment type="caution">
    <text evidence="5">The sequence shown here is derived from an EMBL/GenBank/DDBJ whole genome shotgun (WGS) entry which is preliminary data.</text>
</comment>
<evidence type="ECO:0000313" key="6">
    <source>
        <dbReference type="Proteomes" id="UP000566711"/>
    </source>
</evidence>
<dbReference type="GO" id="GO:0005829">
    <property type="term" value="C:cytosol"/>
    <property type="evidence" value="ECO:0007669"/>
    <property type="project" value="TreeGrafter"/>
</dbReference>